<dbReference type="Proteomes" id="UP000663866">
    <property type="component" value="Unassembled WGS sequence"/>
</dbReference>
<dbReference type="EMBL" id="CAJOBF010005289">
    <property type="protein sequence ID" value="CAF4169952.1"/>
    <property type="molecule type" value="Genomic_DNA"/>
</dbReference>
<evidence type="ECO:0000313" key="3">
    <source>
        <dbReference type="Proteomes" id="UP000663866"/>
    </source>
</evidence>
<dbReference type="EMBL" id="CAJOBG010005311">
    <property type="protein sequence ID" value="CAF4147913.1"/>
    <property type="molecule type" value="Genomic_DNA"/>
</dbReference>
<proteinExistence type="predicted"/>
<dbReference type="Proteomes" id="UP000663842">
    <property type="component" value="Unassembled WGS sequence"/>
</dbReference>
<keyword evidence="3" id="KW-1185">Reference proteome</keyword>
<sequence>MKINSISYNHLFDIMKSMAHLENLELSGSTSGENLDSGHKLKQLFGHSQNVELENPVSPTYTASVNKILATFNDDNNGFWPNVTCSIKYERAYLSAFGYAK</sequence>
<organism evidence="1 3">
    <name type="scientific">Rotaria magnacalcarata</name>
    <dbReference type="NCBI Taxonomy" id="392030"/>
    <lineage>
        <taxon>Eukaryota</taxon>
        <taxon>Metazoa</taxon>
        <taxon>Spiralia</taxon>
        <taxon>Gnathifera</taxon>
        <taxon>Rotifera</taxon>
        <taxon>Eurotatoria</taxon>
        <taxon>Bdelloidea</taxon>
        <taxon>Philodinida</taxon>
        <taxon>Philodinidae</taxon>
        <taxon>Rotaria</taxon>
    </lineage>
</organism>
<reference evidence="1" key="1">
    <citation type="submission" date="2021-02" db="EMBL/GenBank/DDBJ databases">
        <authorList>
            <person name="Nowell W R."/>
        </authorList>
    </citation>
    <scope>NUCLEOTIDE SEQUENCE</scope>
</reference>
<evidence type="ECO:0000313" key="2">
    <source>
        <dbReference type="EMBL" id="CAF4169952.1"/>
    </source>
</evidence>
<accession>A0A819XVV3</accession>
<protein>
    <submittedName>
        <fullName evidence="1">Uncharacterized protein</fullName>
    </submittedName>
</protein>
<comment type="caution">
    <text evidence="1">The sequence shown here is derived from an EMBL/GenBank/DDBJ whole genome shotgun (WGS) entry which is preliminary data.</text>
</comment>
<evidence type="ECO:0000313" key="1">
    <source>
        <dbReference type="EMBL" id="CAF4147913.1"/>
    </source>
</evidence>
<gene>
    <name evidence="1" type="ORF">OVN521_LOCUS23433</name>
    <name evidence="2" type="ORF">UXM345_LOCUS26218</name>
</gene>
<dbReference type="AlphaFoldDB" id="A0A819XVV3"/>
<name>A0A819XVV3_9BILA</name>